<feature type="compositionally biased region" description="Basic and acidic residues" evidence="1">
    <location>
        <begin position="45"/>
        <end position="54"/>
    </location>
</feature>
<dbReference type="OrthoDB" id="5348779at2759"/>
<proteinExistence type="predicted"/>
<organism evidence="2 3">
    <name type="scientific">Aspergillus avenaceus</name>
    <dbReference type="NCBI Taxonomy" id="36643"/>
    <lineage>
        <taxon>Eukaryota</taxon>
        <taxon>Fungi</taxon>
        <taxon>Dikarya</taxon>
        <taxon>Ascomycota</taxon>
        <taxon>Pezizomycotina</taxon>
        <taxon>Eurotiomycetes</taxon>
        <taxon>Eurotiomycetidae</taxon>
        <taxon>Eurotiales</taxon>
        <taxon>Aspergillaceae</taxon>
        <taxon>Aspergillus</taxon>
        <taxon>Aspergillus subgen. Circumdati</taxon>
    </lineage>
</organism>
<gene>
    <name evidence="2" type="ORF">BDV25DRAFT_139893</name>
</gene>
<keyword evidence="3" id="KW-1185">Reference proteome</keyword>
<accession>A0A5N6TVT7</accession>
<evidence type="ECO:0000313" key="2">
    <source>
        <dbReference type="EMBL" id="KAE8150407.1"/>
    </source>
</evidence>
<evidence type="ECO:0000313" key="3">
    <source>
        <dbReference type="Proteomes" id="UP000325780"/>
    </source>
</evidence>
<name>A0A5N6TVT7_ASPAV</name>
<reference evidence="2 3" key="1">
    <citation type="submission" date="2019-04" db="EMBL/GenBank/DDBJ databases">
        <title>Friends and foes A comparative genomics study of 23 Aspergillus species from section Flavi.</title>
        <authorList>
            <consortium name="DOE Joint Genome Institute"/>
            <person name="Kjaerbolling I."/>
            <person name="Vesth T."/>
            <person name="Frisvad J.C."/>
            <person name="Nybo J.L."/>
            <person name="Theobald S."/>
            <person name="Kildgaard S."/>
            <person name="Isbrandt T."/>
            <person name="Kuo A."/>
            <person name="Sato A."/>
            <person name="Lyhne E.K."/>
            <person name="Kogle M.E."/>
            <person name="Wiebenga A."/>
            <person name="Kun R.S."/>
            <person name="Lubbers R.J."/>
            <person name="Makela M.R."/>
            <person name="Barry K."/>
            <person name="Chovatia M."/>
            <person name="Clum A."/>
            <person name="Daum C."/>
            <person name="Haridas S."/>
            <person name="He G."/>
            <person name="LaButti K."/>
            <person name="Lipzen A."/>
            <person name="Mondo S."/>
            <person name="Riley R."/>
            <person name="Salamov A."/>
            <person name="Simmons B.A."/>
            <person name="Magnuson J.K."/>
            <person name="Henrissat B."/>
            <person name="Mortensen U.H."/>
            <person name="Larsen T.O."/>
            <person name="Devries R.P."/>
            <person name="Grigoriev I.V."/>
            <person name="Machida M."/>
            <person name="Baker S.E."/>
            <person name="Andersen M.R."/>
        </authorList>
    </citation>
    <scope>NUCLEOTIDE SEQUENCE [LARGE SCALE GENOMIC DNA]</scope>
    <source>
        <strain evidence="2 3">IBT 18842</strain>
    </source>
</reference>
<dbReference type="AlphaFoldDB" id="A0A5N6TVT7"/>
<sequence length="432" mass="48546">MDSQDTTTFTTQNQQSASHASPRYYGPSGMILGRLRVMDNVEGKPEQDMTRQDQTKPVSKSGAQSSLPPATGLSLQQTAIPVLASARTSQGLATNRFTQIFDASLRPPKDDLTASHGGQDRWSLDNLPEILYMLRPECAKSRQRVRKTEYEVFGQRLNKLIVLPDRISSNVEGWRLEAWIRLDRRITTQDIIDRVNPKYRGRLSEEVIEWRRQTFRENFYVACWGAQKSVNEIHRRVVAVGIDPKLNTTRGLTPGLIDPSKGEAGGRIPIPPNAVGAGISRLPIPVPLPKPLQVVPNHQAPNVQRPVQAQAAFGNPPYRMNRPEIIYCTPSSSRAKGSTGEASRQKTVYRTVTIKESPRSRKRRIMKQAVNFDYNSYPVNVYELASHHRSPDFPTEEDNVATMSMDEFLSRSELSFSELLESDSEDNSTDSN</sequence>
<feature type="compositionally biased region" description="Low complexity" evidence="1">
    <location>
        <begin position="1"/>
        <end position="15"/>
    </location>
</feature>
<evidence type="ECO:0000256" key="1">
    <source>
        <dbReference type="SAM" id="MobiDB-lite"/>
    </source>
</evidence>
<feature type="region of interest" description="Disordered" evidence="1">
    <location>
        <begin position="1"/>
        <end position="28"/>
    </location>
</feature>
<feature type="region of interest" description="Disordered" evidence="1">
    <location>
        <begin position="45"/>
        <end position="71"/>
    </location>
</feature>
<dbReference type="Proteomes" id="UP000325780">
    <property type="component" value="Unassembled WGS sequence"/>
</dbReference>
<protein>
    <submittedName>
        <fullName evidence="2">Uncharacterized protein</fullName>
    </submittedName>
</protein>
<dbReference type="EMBL" id="ML742095">
    <property type="protein sequence ID" value="KAE8150407.1"/>
    <property type="molecule type" value="Genomic_DNA"/>
</dbReference>
<feature type="compositionally biased region" description="Polar residues" evidence="1">
    <location>
        <begin position="55"/>
        <end position="71"/>
    </location>
</feature>